<protein>
    <submittedName>
        <fullName evidence="2">Mercury transport protein MerC</fullName>
    </submittedName>
</protein>
<keyword evidence="1" id="KW-0812">Transmembrane</keyword>
<keyword evidence="1" id="KW-1133">Transmembrane helix</keyword>
<evidence type="ECO:0000256" key="1">
    <source>
        <dbReference type="SAM" id="Phobius"/>
    </source>
</evidence>
<evidence type="ECO:0000313" key="3">
    <source>
        <dbReference type="Proteomes" id="UP000240957"/>
    </source>
</evidence>
<accession>A0A371YIL3</accession>
<evidence type="ECO:0000313" key="2">
    <source>
        <dbReference type="EMBL" id="RFC81319.1"/>
    </source>
</evidence>
<dbReference type="EMBL" id="PYIX02000140">
    <property type="protein sequence ID" value="RFC81319.1"/>
    <property type="molecule type" value="Genomic_DNA"/>
</dbReference>
<comment type="caution">
    <text evidence="2">The sequence shown here is derived from an EMBL/GenBank/DDBJ whole genome shotgun (WGS) entry which is preliminary data.</text>
</comment>
<feature type="non-terminal residue" evidence="2">
    <location>
        <position position="1"/>
    </location>
</feature>
<dbReference type="AlphaFoldDB" id="A0A371YIL3"/>
<name>A0A371YIL3_9GAMM</name>
<keyword evidence="1" id="KW-0472">Membrane</keyword>
<gene>
    <name evidence="2" type="ORF">C9E89_022515</name>
</gene>
<proteinExistence type="predicted"/>
<sequence length="44" mass="4808">YGWQSGGLLYVGLALMVGVSVWDFISPAHRRCGPDSCELPEQRG</sequence>
<dbReference type="Proteomes" id="UP000240957">
    <property type="component" value="Unassembled WGS sequence"/>
</dbReference>
<feature type="transmembrane region" description="Helical" evidence="1">
    <location>
        <begin position="6"/>
        <end position="25"/>
    </location>
</feature>
<reference evidence="2 3" key="1">
    <citation type="submission" date="2018-08" db="EMBL/GenBank/DDBJ databases">
        <title>The draft genome of Acinetobacter sichuanensis strain WCHAc060041.</title>
        <authorList>
            <person name="Qin J."/>
            <person name="Feng Y."/>
            <person name="Zong Z."/>
        </authorList>
    </citation>
    <scope>NUCLEOTIDE SEQUENCE [LARGE SCALE GENOMIC DNA]</scope>
    <source>
        <strain evidence="2 3">WCHAc060041</strain>
    </source>
</reference>
<organism evidence="2 3">
    <name type="scientific">Acinetobacter sichuanensis</name>
    <dbReference type="NCBI Taxonomy" id="2136183"/>
    <lineage>
        <taxon>Bacteria</taxon>
        <taxon>Pseudomonadati</taxon>
        <taxon>Pseudomonadota</taxon>
        <taxon>Gammaproteobacteria</taxon>
        <taxon>Moraxellales</taxon>
        <taxon>Moraxellaceae</taxon>
        <taxon>Acinetobacter</taxon>
    </lineage>
</organism>